<keyword evidence="2" id="KW-1185">Reference proteome</keyword>
<protein>
    <submittedName>
        <fullName evidence="1">Uncharacterized protein</fullName>
    </submittedName>
</protein>
<proteinExistence type="predicted"/>
<dbReference type="AlphaFoldDB" id="A0ABD3NKQ9"/>
<dbReference type="EMBL" id="JALLAZ020001357">
    <property type="protein sequence ID" value="KAL3776367.1"/>
    <property type="molecule type" value="Genomic_DNA"/>
</dbReference>
<organism evidence="1 2">
    <name type="scientific">Stephanodiscus triporus</name>
    <dbReference type="NCBI Taxonomy" id="2934178"/>
    <lineage>
        <taxon>Eukaryota</taxon>
        <taxon>Sar</taxon>
        <taxon>Stramenopiles</taxon>
        <taxon>Ochrophyta</taxon>
        <taxon>Bacillariophyta</taxon>
        <taxon>Coscinodiscophyceae</taxon>
        <taxon>Thalassiosirophycidae</taxon>
        <taxon>Stephanodiscales</taxon>
        <taxon>Stephanodiscaceae</taxon>
        <taxon>Stephanodiscus</taxon>
    </lineage>
</organism>
<dbReference type="Proteomes" id="UP001530315">
    <property type="component" value="Unassembled WGS sequence"/>
</dbReference>
<sequence>MISGICEDDDIPLEAYFWTAQGSASYYVHITSSSGNSDEKFFMTLVAGTSYDEETSPRKSYLRKKA</sequence>
<gene>
    <name evidence="1" type="ORF">ACHAW5_004242</name>
</gene>
<reference evidence="1 2" key="1">
    <citation type="submission" date="2024-10" db="EMBL/GenBank/DDBJ databases">
        <title>Updated reference genomes for cyclostephanoid diatoms.</title>
        <authorList>
            <person name="Roberts W.R."/>
            <person name="Alverson A.J."/>
        </authorList>
    </citation>
    <scope>NUCLEOTIDE SEQUENCE [LARGE SCALE GENOMIC DNA]</scope>
    <source>
        <strain evidence="1 2">AJA276-08</strain>
    </source>
</reference>
<evidence type="ECO:0000313" key="1">
    <source>
        <dbReference type="EMBL" id="KAL3776367.1"/>
    </source>
</evidence>
<accession>A0ABD3NKQ9</accession>
<name>A0ABD3NKQ9_9STRA</name>
<evidence type="ECO:0000313" key="2">
    <source>
        <dbReference type="Proteomes" id="UP001530315"/>
    </source>
</evidence>
<comment type="caution">
    <text evidence="1">The sequence shown here is derived from an EMBL/GenBank/DDBJ whole genome shotgun (WGS) entry which is preliminary data.</text>
</comment>